<keyword evidence="3" id="KW-0999">Mitochondrion inner membrane</keyword>
<keyword evidence="3" id="KW-0496">Mitochondrion</keyword>
<evidence type="ECO:0000313" key="5">
    <source>
        <dbReference type="Proteomes" id="UP001174694"/>
    </source>
</evidence>
<dbReference type="AlphaFoldDB" id="A0AA38S775"/>
<dbReference type="GO" id="GO:0005743">
    <property type="term" value="C:mitochondrial inner membrane"/>
    <property type="evidence" value="ECO:0007669"/>
    <property type="project" value="UniProtKB-SubCell"/>
</dbReference>
<protein>
    <recommendedName>
        <fullName evidence="3">COX assembly mitochondrial protein</fullName>
    </recommendedName>
</protein>
<keyword evidence="3" id="KW-0143">Chaperone</keyword>
<reference evidence="4" key="1">
    <citation type="submission" date="2022-07" db="EMBL/GenBank/DDBJ databases">
        <title>Fungi with potential for degradation of polypropylene.</title>
        <authorList>
            <person name="Gostincar C."/>
        </authorList>
    </citation>
    <scope>NUCLEOTIDE SEQUENCE</scope>
    <source>
        <strain evidence="4">EXF-13308</strain>
    </source>
</reference>
<keyword evidence="2" id="KW-1015">Disulfide bond</keyword>
<name>A0AA38S775_9PEZI</name>
<comment type="function">
    <text evidence="3">Required for mitochondrial cytochrome c oxidase (COX) assembly and respiration.</text>
</comment>
<comment type="subcellular location">
    <subcellularLocation>
        <location evidence="3">Mitochondrion inner membrane</location>
    </subcellularLocation>
</comment>
<gene>
    <name evidence="4" type="ORF">NKR23_g680</name>
</gene>
<accession>A0AA38S775</accession>
<comment type="caution">
    <text evidence="4">The sequence shown here is derived from an EMBL/GenBank/DDBJ whole genome shotgun (WGS) entry which is preliminary data.</text>
</comment>
<keyword evidence="5" id="KW-1185">Reference proteome</keyword>
<dbReference type="Proteomes" id="UP001174694">
    <property type="component" value="Unassembled WGS sequence"/>
</dbReference>
<dbReference type="InterPro" id="IPR013892">
    <property type="entry name" value="Cyt_c_biogenesis_Cmc1-like"/>
</dbReference>
<evidence type="ECO:0000256" key="2">
    <source>
        <dbReference type="ARBA" id="ARBA00023157"/>
    </source>
</evidence>
<evidence type="ECO:0000256" key="1">
    <source>
        <dbReference type="ARBA" id="ARBA00007347"/>
    </source>
</evidence>
<evidence type="ECO:0000256" key="3">
    <source>
        <dbReference type="RuleBase" id="RU364104"/>
    </source>
</evidence>
<comment type="similarity">
    <text evidence="1 3">Belongs to the CMC family.</text>
</comment>
<organism evidence="4 5">
    <name type="scientific">Pleurostoma richardsiae</name>
    <dbReference type="NCBI Taxonomy" id="41990"/>
    <lineage>
        <taxon>Eukaryota</taxon>
        <taxon>Fungi</taxon>
        <taxon>Dikarya</taxon>
        <taxon>Ascomycota</taxon>
        <taxon>Pezizomycotina</taxon>
        <taxon>Sordariomycetes</taxon>
        <taxon>Sordariomycetidae</taxon>
        <taxon>Calosphaeriales</taxon>
        <taxon>Pleurostomataceae</taxon>
        <taxon>Pleurostoma</taxon>
    </lineage>
</organism>
<keyword evidence="3" id="KW-0472">Membrane</keyword>
<dbReference type="EMBL" id="JANBVO010000001">
    <property type="protein sequence ID" value="KAJ9157515.1"/>
    <property type="molecule type" value="Genomic_DNA"/>
</dbReference>
<proteinExistence type="inferred from homology"/>
<sequence>MHPHLHTKDNAACEEVMVALEECHNRGFLWKSLGMCNNTKEELIACLRAERWKRAKHNRSDADEKKEKIRRAWKEIDENS</sequence>
<evidence type="ECO:0000313" key="4">
    <source>
        <dbReference type="EMBL" id="KAJ9157515.1"/>
    </source>
</evidence>
<dbReference type="Pfam" id="PF08583">
    <property type="entry name" value="Cmc1"/>
    <property type="match status" value="1"/>
</dbReference>